<keyword evidence="1" id="KW-0732">Signal</keyword>
<organism evidence="4 5">
    <name type="scientific">Prosthecodimorpha hirschii</name>
    <dbReference type="NCBI Taxonomy" id="665126"/>
    <lineage>
        <taxon>Bacteria</taxon>
        <taxon>Pseudomonadati</taxon>
        <taxon>Pseudomonadota</taxon>
        <taxon>Alphaproteobacteria</taxon>
        <taxon>Hyphomicrobiales</taxon>
        <taxon>Ancalomicrobiaceae</taxon>
        <taxon>Prosthecodimorpha</taxon>
    </lineage>
</organism>
<dbReference type="AlphaFoldDB" id="A0A0P6VZ12"/>
<dbReference type="STRING" id="665126.ABB55_01350"/>
<dbReference type="InterPro" id="IPR008397">
    <property type="entry name" value="Alginate_lyase_dom"/>
</dbReference>
<gene>
    <name evidence="4" type="ORF">ABB55_01350</name>
</gene>
<dbReference type="GO" id="GO:0042597">
    <property type="term" value="C:periplasmic space"/>
    <property type="evidence" value="ECO:0007669"/>
    <property type="project" value="InterPro"/>
</dbReference>
<evidence type="ECO:0000259" key="3">
    <source>
        <dbReference type="Pfam" id="PF05426"/>
    </source>
</evidence>
<reference evidence="4 5" key="2">
    <citation type="submission" date="2015-10" db="EMBL/GenBank/DDBJ databases">
        <title>Draft Genome Sequence of Prosthecomicrobium hirschii ATCC 27832.</title>
        <authorList>
            <person name="Daniel J."/>
            <person name="Givan S.A."/>
            <person name="Brun Y.V."/>
            <person name="Brown P.J."/>
        </authorList>
    </citation>
    <scope>NUCLEOTIDE SEQUENCE [LARGE SCALE GENOMIC DNA]</scope>
    <source>
        <strain evidence="4 5">16</strain>
    </source>
</reference>
<evidence type="ECO:0000256" key="2">
    <source>
        <dbReference type="ARBA" id="ARBA00023239"/>
    </source>
</evidence>
<dbReference type="SUPFAM" id="SSF48230">
    <property type="entry name" value="Chondroitin AC/alginate lyase"/>
    <property type="match status" value="1"/>
</dbReference>
<dbReference type="GO" id="GO:0016829">
    <property type="term" value="F:lyase activity"/>
    <property type="evidence" value="ECO:0007669"/>
    <property type="project" value="UniProtKB-KW"/>
</dbReference>
<evidence type="ECO:0000313" key="4">
    <source>
        <dbReference type="EMBL" id="KPL51031.1"/>
    </source>
</evidence>
<protein>
    <recommendedName>
        <fullName evidence="3">Alginate lyase domain-containing protein</fullName>
    </recommendedName>
</protein>
<dbReference type="InterPro" id="IPR008929">
    <property type="entry name" value="Chondroitin_lyas"/>
</dbReference>
<dbReference type="Pfam" id="PF05426">
    <property type="entry name" value="Alginate_lyase"/>
    <property type="match status" value="1"/>
</dbReference>
<dbReference type="Proteomes" id="UP000048984">
    <property type="component" value="Unassembled WGS sequence"/>
</dbReference>
<proteinExistence type="predicted"/>
<sequence>MECLPPPRSGRLSRIPVVALILIVAAAMHRPAAAEVGCRIVPPPAEALDVDGFYADPAGRRVDPARRAARDRAVAVYEAVVRAVQAGADDYALGGDAAAGACALDQLRAWARGGVLVGALATRQGDYERAWYLTGLALAYLKLRPLAGHDRAVEDWLRAMADGVVEAIDRDRIPANNLLYWSGLALAASGLATGSQTHLARGQTILTAGLAAVAADGSLKAELDRGAKALDYHAFAAAPLVLLAVIADARRMPFDRSALDRLGRFVLAGIADPAELQRRTGHVQSQPEAWTLAWLPAYASLIPTRPLPTRPLPAHATRSHFLGGDIGATLAAIRSGIR</sequence>
<accession>A0A0P6VZ12</accession>
<feature type="domain" description="Alginate lyase" evidence="3">
    <location>
        <begin position="56"/>
        <end position="275"/>
    </location>
</feature>
<dbReference type="Gene3D" id="1.50.10.100">
    <property type="entry name" value="Chondroitin AC/alginate lyase"/>
    <property type="match status" value="1"/>
</dbReference>
<evidence type="ECO:0000256" key="1">
    <source>
        <dbReference type="ARBA" id="ARBA00022729"/>
    </source>
</evidence>
<reference evidence="4 5" key="1">
    <citation type="submission" date="2015-09" db="EMBL/GenBank/DDBJ databases">
        <authorList>
            <person name="Jackson K.R."/>
            <person name="Lunt B.L."/>
            <person name="Fisher J.N.B."/>
            <person name="Gardner A.V."/>
            <person name="Bailey M.E."/>
            <person name="Deus L.M."/>
            <person name="Earl A.S."/>
            <person name="Gibby P.D."/>
            <person name="Hartmann K.A."/>
            <person name="Liu J.E."/>
            <person name="Manci A.M."/>
            <person name="Nielsen D.A."/>
            <person name="Solomon M.B."/>
            <person name="Breakwell D.P."/>
            <person name="Burnett S.H."/>
            <person name="Grose J.H."/>
        </authorList>
    </citation>
    <scope>NUCLEOTIDE SEQUENCE [LARGE SCALE GENOMIC DNA]</scope>
    <source>
        <strain evidence="4 5">16</strain>
    </source>
</reference>
<dbReference type="EMBL" id="LJYW01000001">
    <property type="protein sequence ID" value="KPL51031.1"/>
    <property type="molecule type" value="Genomic_DNA"/>
</dbReference>
<evidence type="ECO:0000313" key="5">
    <source>
        <dbReference type="Proteomes" id="UP000048984"/>
    </source>
</evidence>
<keyword evidence="2" id="KW-0456">Lyase</keyword>
<keyword evidence="5" id="KW-1185">Reference proteome</keyword>
<dbReference type="RefSeq" id="WP_054357194.1">
    <property type="nucleotide sequence ID" value="NZ_LJYW01000001.1"/>
</dbReference>
<comment type="caution">
    <text evidence="4">The sequence shown here is derived from an EMBL/GenBank/DDBJ whole genome shotgun (WGS) entry which is preliminary data.</text>
</comment>
<name>A0A0P6VZ12_9HYPH</name>